<protein>
    <recommendedName>
        <fullName evidence="3">PhiH1 repressor</fullName>
    </recommendedName>
</protein>
<dbReference type="Gene3D" id="1.10.10.10">
    <property type="entry name" value="Winged helix-like DNA-binding domain superfamily/Winged helix DNA-binding domain"/>
    <property type="match status" value="1"/>
</dbReference>
<dbReference type="AlphaFoldDB" id="A0A1N7H4G0"/>
<evidence type="ECO:0008006" key="3">
    <source>
        <dbReference type="Google" id="ProtNLM"/>
    </source>
</evidence>
<organism evidence="1 2">
    <name type="scientific">Natronorubrum thiooxidans</name>
    <dbReference type="NCBI Taxonomy" id="308853"/>
    <lineage>
        <taxon>Archaea</taxon>
        <taxon>Methanobacteriati</taxon>
        <taxon>Methanobacteriota</taxon>
        <taxon>Stenosarchaea group</taxon>
        <taxon>Halobacteria</taxon>
        <taxon>Halobacteriales</taxon>
        <taxon>Natrialbaceae</taxon>
        <taxon>Natronorubrum</taxon>
    </lineage>
</organism>
<proteinExistence type="predicted"/>
<dbReference type="InterPro" id="IPR036390">
    <property type="entry name" value="WH_DNA-bd_sf"/>
</dbReference>
<dbReference type="Proteomes" id="UP000185936">
    <property type="component" value="Unassembled WGS sequence"/>
</dbReference>
<accession>A0A1N7H4G0</accession>
<dbReference type="EMBL" id="FTNR01000024">
    <property type="protein sequence ID" value="SIS19726.1"/>
    <property type="molecule type" value="Genomic_DNA"/>
</dbReference>
<keyword evidence="2" id="KW-1185">Reference proteome</keyword>
<evidence type="ECO:0000313" key="1">
    <source>
        <dbReference type="EMBL" id="SIS19726.1"/>
    </source>
</evidence>
<dbReference type="InterPro" id="IPR036388">
    <property type="entry name" value="WH-like_DNA-bd_sf"/>
</dbReference>
<dbReference type="SUPFAM" id="SSF46785">
    <property type="entry name" value="Winged helix' DNA-binding domain"/>
    <property type="match status" value="1"/>
</dbReference>
<reference evidence="2" key="1">
    <citation type="submission" date="2017-01" db="EMBL/GenBank/DDBJ databases">
        <authorList>
            <person name="Varghese N."/>
            <person name="Submissions S."/>
        </authorList>
    </citation>
    <scope>NUCLEOTIDE SEQUENCE [LARGE SCALE GENOMIC DNA]</scope>
    <source>
        <strain evidence="2">type strain: HArc-</strain>
    </source>
</reference>
<evidence type="ECO:0000313" key="2">
    <source>
        <dbReference type="Proteomes" id="UP000185936"/>
    </source>
</evidence>
<name>A0A1N7H4G0_9EURY</name>
<gene>
    <name evidence="1" type="ORF">SAMN05421752_12419</name>
</gene>
<sequence length="96" mass="10751">MSSTVPSQSVVRQRAEWMRPVDEKILETMRDEGNMTPSALEQLDVTVANYASNRLSLMADYGLVERVAQGLYRITEAGEAFLDEELDASELEPAKE</sequence>